<dbReference type="PROSITE" id="PS00678">
    <property type="entry name" value="WD_REPEATS_1"/>
    <property type="match status" value="1"/>
</dbReference>
<protein>
    <submittedName>
        <fullName evidence="2">Uncharacterized protein</fullName>
    </submittedName>
</protein>
<dbReference type="InterPro" id="IPR001680">
    <property type="entry name" value="WD40_rpt"/>
</dbReference>
<proteinExistence type="predicted"/>
<dbReference type="OrthoDB" id="304848at2759"/>
<reference evidence="2" key="1">
    <citation type="submission" date="2021-01" db="EMBL/GenBank/DDBJ databases">
        <authorList>
            <consortium name="Genoscope - CEA"/>
            <person name="William W."/>
        </authorList>
    </citation>
    <scope>NUCLEOTIDE SEQUENCE</scope>
</reference>
<sequence>MKQIIGELQGHSKPILFYQQDKQNIDLLISAAEDEKIIIWDLQKNSILYQKQCENGIPSAIAINYPFYALSYKKDGKTRIENAKEQKDSIILTRNMREVFFLEFYKDKFIIIGSHDLNISIWDYDKQIIVKAIKVEPIQDLLLNIYQPEQLIHISYAGIIKFINLVKNKVENSFMVRGAYEIQLSQDKLFKIVTSMGPPSKFVLLNNKNKILRIYFQRIPSSNLIFSKINNDIYFKKLNLLCKLDIKTWQETILFNLSPDEYIDILRQGELLITKLEKLIRIKV</sequence>
<evidence type="ECO:0000256" key="1">
    <source>
        <dbReference type="PROSITE-ProRule" id="PRU00221"/>
    </source>
</evidence>
<keyword evidence="1" id="KW-0853">WD repeat</keyword>
<accession>A0A8S1S0Y9</accession>
<dbReference type="AlphaFoldDB" id="A0A8S1S0Y9"/>
<evidence type="ECO:0000313" key="3">
    <source>
        <dbReference type="Proteomes" id="UP000689195"/>
    </source>
</evidence>
<comment type="caution">
    <text evidence="2">The sequence shown here is derived from an EMBL/GenBank/DDBJ whole genome shotgun (WGS) entry which is preliminary data.</text>
</comment>
<organism evidence="2 3">
    <name type="scientific">Paramecium pentaurelia</name>
    <dbReference type="NCBI Taxonomy" id="43138"/>
    <lineage>
        <taxon>Eukaryota</taxon>
        <taxon>Sar</taxon>
        <taxon>Alveolata</taxon>
        <taxon>Ciliophora</taxon>
        <taxon>Intramacronucleata</taxon>
        <taxon>Oligohymenophorea</taxon>
        <taxon>Peniculida</taxon>
        <taxon>Parameciidae</taxon>
        <taxon>Paramecium</taxon>
    </lineage>
</organism>
<dbReference type="InterPro" id="IPR019775">
    <property type="entry name" value="WD40_repeat_CS"/>
</dbReference>
<feature type="repeat" description="WD" evidence="1">
    <location>
        <begin position="8"/>
        <end position="50"/>
    </location>
</feature>
<dbReference type="Proteomes" id="UP000689195">
    <property type="component" value="Unassembled WGS sequence"/>
</dbReference>
<dbReference type="PROSITE" id="PS50082">
    <property type="entry name" value="WD_REPEATS_2"/>
    <property type="match status" value="1"/>
</dbReference>
<gene>
    <name evidence="2" type="ORF">PPENT_87.1.T0030014</name>
</gene>
<name>A0A8S1S0Y9_9CILI</name>
<dbReference type="EMBL" id="CAJJDO010000003">
    <property type="protein sequence ID" value="CAD8133866.1"/>
    <property type="molecule type" value="Genomic_DNA"/>
</dbReference>
<dbReference type="SMART" id="SM00320">
    <property type="entry name" value="WD40"/>
    <property type="match status" value="2"/>
</dbReference>
<keyword evidence="3" id="KW-1185">Reference proteome</keyword>
<evidence type="ECO:0000313" key="2">
    <source>
        <dbReference type="EMBL" id="CAD8133866.1"/>
    </source>
</evidence>